<organism evidence="6 7">
    <name type="scientific">Plasmodium relictum</name>
    <dbReference type="NCBI Taxonomy" id="85471"/>
    <lineage>
        <taxon>Eukaryota</taxon>
        <taxon>Sar</taxon>
        <taxon>Alveolata</taxon>
        <taxon>Apicomplexa</taxon>
        <taxon>Aconoidasida</taxon>
        <taxon>Haemosporida</taxon>
        <taxon>Plasmodiidae</taxon>
        <taxon>Plasmodium</taxon>
        <taxon>Plasmodium (Haemamoeba)</taxon>
    </lineage>
</organism>
<dbReference type="InterPro" id="IPR013083">
    <property type="entry name" value="Znf_RING/FYVE/PHD"/>
</dbReference>
<keyword evidence="7" id="KW-1185">Reference proteome</keyword>
<dbReference type="GO" id="GO:0072344">
    <property type="term" value="P:rescue of stalled ribosome"/>
    <property type="evidence" value="ECO:0007669"/>
    <property type="project" value="TreeGrafter"/>
</dbReference>
<dbReference type="GO" id="GO:0005829">
    <property type="term" value="C:cytosol"/>
    <property type="evidence" value="ECO:0007669"/>
    <property type="project" value="TreeGrafter"/>
</dbReference>
<keyword evidence="4" id="KW-0812">Transmembrane</keyword>
<dbReference type="GO" id="GO:0008270">
    <property type="term" value="F:zinc ion binding"/>
    <property type="evidence" value="ECO:0007669"/>
    <property type="project" value="UniProtKB-KW"/>
</dbReference>
<evidence type="ECO:0000259" key="5">
    <source>
        <dbReference type="PROSITE" id="PS50089"/>
    </source>
</evidence>
<dbReference type="Pfam" id="PF22958">
    <property type="entry name" value="Ltn1_1st"/>
    <property type="match status" value="1"/>
</dbReference>
<dbReference type="GO" id="GO:0043023">
    <property type="term" value="F:ribosomal large subunit binding"/>
    <property type="evidence" value="ECO:0007669"/>
    <property type="project" value="TreeGrafter"/>
</dbReference>
<proteinExistence type="inferred from homology"/>
<reference evidence="6 7" key="1">
    <citation type="submission" date="2015-04" db="EMBL/GenBank/DDBJ databases">
        <authorList>
            <consortium name="Pathogen Informatics"/>
        </authorList>
    </citation>
    <scope>NUCLEOTIDE SEQUENCE [LARGE SCALE GENOMIC DNA]</scope>
    <source>
        <strain evidence="6 7">SGS1</strain>
    </source>
</reference>
<dbReference type="PANTHER" id="PTHR12389:SF0">
    <property type="entry name" value="E3 UBIQUITIN-PROTEIN LIGASE LISTERIN"/>
    <property type="match status" value="1"/>
</dbReference>
<feature type="transmembrane region" description="Helical" evidence="4">
    <location>
        <begin position="231"/>
        <end position="250"/>
    </location>
</feature>
<comment type="similarity">
    <text evidence="1">Belongs to the LTN1 family.</text>
</comment>
<evidence type="ECO:0000256" key="4">
    <source>
        <dbReference type="SAM" id="Phobius"/>
    </source>
</evidence>
<gene>
    <name evidence="6" type="ORF">PRELSG_1132500</name>
</gene>
<dbReference type="GO" id="GO:1990112">
    <property type="term" value="C:RQC complex"/>
    <property type="evidence" value="ECO:0007669"/>
    <property type="project" value="InterPro"/>
</dbReference>
<evidence type="ECO:0000313" key="7">
    <source>
        <dbReference type="Proteomes" id="UP000220158"/>
    </source>
</evidence>
<keyword evidence="4" id="KW-0472">Membrane</keyword>
<dbReference type="EMBL" id="LN835306">
    <property type="protein sequence ID" value="CRH00977.1"/>
    <property type="molecule type" value="Genomic_DNA"/>
</dbReference>
<keyword evidence="3" id="KW-0863">Zinc-finger</keyword>
<dbReference type="GO" id="GO:1990116">
    <property type="term" value="P:ribosome-associated ubiquitin-dependent protein catabolic process"/>
    <property type="evidence" value="ECO:0007669"/>
    <property type="project" value="InterPro"/>
</dbReference>
<dbReference type="RefSeq" id="XP_028533978.1">
    <property type="nucleotide sequence ID" value="XM_028677606.1"/>
</dbReference>
<dbReference type="InterPro" id="IPR011989">
    <property type="entry name" value="ARM-like"/>
</dbReference>
<dbReference type="InterPro" id="IPR001841">
    <property type="entry name" value="Znf_RING"/>
</dbReference>
<dbReference type="Proteomes" id="UP000220158">
    <property type="component" value="Chromosome 11"/>
</dbReference>
<dbReference type="InterPro" id="IPR039795">
    <property type="entry name" value="LTN1/Rkr1"/>
</dbReference>
<dbReference type="GO" id="GO:0061630">
    <property type="term" value="F:ubiquitin protein ligase activity"/>
    <property type="evidence" value="ECO:0007669"/>
    <property type="project" value="InterPro"/>
</dbReference>
<evidence type="ECO:0000256" key="2">
    <source>
        <dbReference type="ARBA" id="ARBA00017157"/>
    </source>
</evidence>
<dbReference type="InterPro" id="IPR016024">
    <property type="entry name" value="ARM-type_fold"/>
</dbReference>
<dbReference type="SUPFAM" id="SSF57850">
    <property type="entry name" value="RING/U-box"/>
    <property type="match status" value="1"/>
</dbReference>
<dbReference type="OMA" id="CINKLHK"/>
<dbReference type="Gene3D" id="3.30.40.10">
    <property type="entry name" value="Zinc/RING finger domain, C3HC4 (zinc finger)"/>
    <property type="match status" value="1"/>
</dbReference>
<evidence type="ECO:0000313" key="6">
    <source>
        <dbReference type="EMBL" id="CRH00977.1"/>
    </source>
</evidence>
<dbReference type="SUPFAM" id="SSF48371">
    <property type="entry name" value="ARM repeat"/>
    <property type="match status" value="1"/>
</dbReference>
<evidence type="ECO:0000256" key="3">
    <source>
        <dbReference type="PROSITE-ProRule" id="PRU00175"/>
    </source>
</evidence>
<dbReference type="PANTHER" id="PTHR12389">
    <property type="entry name" value="ZINC FINGER PROTEIN 294"/>
    <property type="match status" value="1"/>
</dbReference>
<dbReference type="GeneID" id="39737104"/>
<dbReference type="VEuPathDB" id="PlasmoDB:PRELSG_1132500"/>
<dbReference type="OrthoDB" id="6108at2759"/>
<dbReference type="KEGG" id="prel:PRELSG_1132500"/>
<dbReference type="Gene3D" id="1.25.10.10">
    <property type="entry name" value="Leucine-rich Repeat Variant"/>
    <property type="match status" value="1"/>
</dbReference>
<feature type="domain" description="RING-type" evidence="5">
    <location>
        <begin position="2027"/>
        <end position="2072"/>
    </location>
</feature>
<dbReference type="PROSITE" id="PS50089">
    <property type="entry name" value="ZF_RING_2"/>
    <property type="match status" value="1"/>
</dbReference>
<sequence>MKKKKVIKLKGEYIPKSNYFSKDALLTNIFTQNKENTISDIESKDSQLIVNCINKLLKKNLQTKLKALNELSSLLSNQDESTISHLFSSFLSVYTKLIYHTNYNLRENLNLCLKLFIEKIKTKIKKHLSVFLPHLFISLFDFSKNVRNISSEILSVIFPLKDNSENKQEKKDKNKIDKLKLYDGHKLYLNIKKLNVNIINFYNCLKYIKNDLNEAIVSNLKIIKNDEDFDINVYLFNTLCFFPSFIYIIIKFSKLNSKLETEIGESLEESSKEIIKENIKKEFYNFEKTFNHFFCLLNSIYKENKDNVRLKKTLYLSIFNIIYLLKKNKINYIDFNYNEGNSSIFNYICCIINSKDEYILKNINHLLLLFFFSDNKKLINENFLRSYLSLIKQNKIYGVDSFNFNMSLFIFIFEKKDIKENFFFFYFLFYFLLLNQRNSSINNYYDILLHLFDYFDFITRDTKKEYLFREITEKSEENISKINVNKETKMEINIGTEEKNKNEVEEENSGKNFLTEYECSTVLCENILLLPFETFFIQNKLQNCNFCFKNEILCETLSNIYYCHRKKLKKKEAKEKNKFEDLRRKLFDGNIEENNLLSTYVSFIKSSKNKNEIIRYTLDLLNTYVIDINNKLQNKYKNNNVVNDDSNRLYQHNNYNDIINFFFKFLLELKFLIFSLNEENNAITIDIKTYFIDILKLNFVNLFILIEYKNYEFIEILKNNFDLLEFLAQKKEEDNTFLMNNIFDIFQNLLSKKELSKEIYFNALNISLNLLLLFFLNKNCLFDELSNSFLKILLDGNLTKENIEGKLIICIELINFMKNKKIKLLHLSEIILKIYQFYIRCNYNNDSLTTFYESISFYEKDNILFDGMFYFDLFYIYQKRLKESKKFPENNFCNFFLKLFTENILTEYLKENYETLNDIYLFFLFTIYLINYNYTENFDDLFLKLERQSLYSYMNLMQTIYKSCTEEDYVINKQISTSSHPEEIINEHEQDETNNCNILIYIKNSKVIFKIIDKYNDETYNIKRDDDDDNNNNNNTIENEEIQINLLMKKEDIMSSFYILKLLCIYKIYYNIKILTFENLKTFTFFCFDIEQPQSKSLKNVENQTNILINNEFDDFFNFIYLNIECNKLFFFLKTIKNELKNKENNLSLFFAIYDYIDNKEIHINENINTFDIIYVLKRINKYNIFKICKMILKECIKKEKDMLQFAKELNNLKTKSLFDLKVKNFLFKIYIKYILDEHKKGDINENDEIKNKEDKYTEINDDADEINDINYENNLLLLKKKFPEFFHSYIDKNFNLNIKNELSYLNLLYHLICVSKIKNFNFFNCSSVQKVLLESTHLTLNNFDVFFHCLSFIKNYNFFNNDEIILSNIFKNYLSFLKIYYKKIYEEQTFLYKQKCKIFSDTLSNNIKNSEKVEKRRSKKKKDKDKLYAKCGIHFLSFVYNLIEKNIIIFNLLNNKNMIRSIIKIIYFVLSIDHCCSNDINKKLKILCIKLIKKIFDYDLQYFDSFYKIYFFCLKSSVYDYNEYFVNKIFFTKLFSTSKNLQKLKKKVLDIYINTYYLFILFSNIEKFRNNKIFIHKTFSILLLNCVLFNELHKLKNCNLEHFNVISSYLCINKSSENLFLKSIINKNIDYEKNVLIDIKNEISESEMNYANTTTNNSNYSLDYISNNDSNMNSSVDSFMISEEEDNYISSKLITTENKEKNNDKINIYLNDNNKSCNARQEEDEANAFSNEINIEHMDAFDKLNYKNNEKINNKTNEENNNKNKCCSLYFLKKHLKNVFLLIDLNKNILNLYSFLLNNNYLKVLLSMLNICLSSEYFIYNADLFQHFLIFLESNNINLYYFLNDLKKIDELVETSSNLKNNKNEFYIFSFSLHLILLLITIYTNECINIINENKLYDIIYFNQLIFSNLIINYQLNQLKNISHNHINTTFSYDPNSKTLYFKYKIKEDENDAFEDITAKLTLNFLPNYPFSHLVISDKIESLDKKAYIHNSIKSMYKYARNGNINEIFIKFDSIMNNYFQNKSQCNICFMLLYDKKTCDKTCSKCNASYHSYCLHKWFLTSHNTKCPSCQMQFNS</sequence>
<dbReference type="InterPro" id="IPR054476">
    <property type="entry name" value="Ltn1_N"/>
</dbReference>
<dbReference type="SMART" id="SM01197">
    <property type="entry name" value="FANCL_C"/>
    <property type="match status" value="1"/>
</dbReference>
<keyword evidence="3" id="KW-0479">Metal-binding</keyword>
<keyword evidence="4" id="KW-1133">Transmembrane helix</keyword>
<accession>A0A1J1HBN7</accession>
<evidence type="ECO:0000256" key="1">
    <source>
        <dbReference type="ARBA" id="ARBA00007997"/>
    </source>
</evidence>
<name>A0A1J1HBN7_PLARL</name>
<protein>
    <recommendedName>
        <fullName evidence="2">E3 ubiquitin-protein ligase listerin</fullName>
    </recommendedName>
</protein>
<keyword evidence="3" id="KW-0862">Zinc</keyword>